<dbReference type="Proteomes" id="UP001273935">
    <property type="component" value="Unassembled WGS sequence"/>
</dbReference>
<evidence type="ECO:0000256" key="2">
    <source>
        <dbReference type="ARBA" id="ARBA00022630"/>
    </source>
</evidence>
<evidence type="ECO:0000259" key="5">
    <source>
        <dbReference type="Pfam" id="PF02525"/>
    </source>
</evidence>
<dbReference type="InterPro" id="IPR029039">
    <property type="entry name" value="Flavoprotein-like_sf"/>
</dbReference>
<comment type="caution">
    <text evidence="6">The sequence shown here is derived from an EMBL/GenBank/DDBJ whole genome shotgun (WGS) entry which is preliminary data.</text>
</comment>
<accession>A0ABU3Y1K6</accession>
<dbReference type="SUPFAM" id="SSF52218">
    <property type="entry name" value="Flavoproteins"/>
    <property type="match status" value="1"/>
</dbReference>
<comment type="cofactor">
    <cofactor evidence="1">
        <name>FAD</name>
        <dbReference type="ChEBI" id="CHEBI:57692"/>
    </cofactor>
</comment>
<proteinExistence type="inferred from homology"/>
<dbReference type="InterPro" id="IPR003680">
    <property type="entry name" value="Flavodoxin_fold"/>
</dbReference>
<dbReference type="Gene3D" id="3.40.50.360">
    <property type="match status" value="1"/>
</dbReference>
<reference evidence="6 7" key="1">
    <citation type="submission" date="2023-10" db="EMBL/GenBank/DDBJ databases">
        <title>Pseudomonas otitidis isolated from a paediatric patient with cystic fibrosis in Chile.</title>
        <authorList>
            <person name="Amsteins-Romero L."/>
            <person name="Opazo-Capurro A."/>
            <person name="Matus-Kohler M."/>
            <person name="Gonzalez-Rocha G."/>
        </authorList>
    </citation>
    <scope>NUCLEOTIDE SEQUENCE [LARGE SCALE GENOMIC DNA]</scope>
    <source>
        <strain evidence="6 7">P-714</strain>
    </source>
</reference>
<dbReference type="RefSeq" id="WP_317234946.1">
    <property type="nucleotide sequence ID" value="NZ_JAWJUL010000613.1"/>
</dbReference>
<comment type="similarity">
    <text evidence="4">Belongs to the oxidoreductase MdaB family.</text>
</comment>
<evidence type="ECO:0000313" key="6">
    <source>
        <dbReference type="EMBL" id="MDV3444045.1"/>
    </source>
</evidence>
<evidence type="ECO:0000256" key="4">
    <source>
        <dbReference type="ARBA" id="ARBA00037981"/>
    </source>
</evidence>
<feature type="non-terminal residue" evidence="6">
    <location>
        <position position="65"/>
    </location>
</feature>
<keyword evidence="2" id="KW-0285">Flavoprotein</keyword>
<dbReference type="PANTHER" id="PTHR46305">
    <property type="match status" value="1"/>
</dbReference>
<name>A0ABU3Y1K6_9GAMM</name>
<evidence type="ECO:0000256" key="3">
    <source>
        <dbReference type="ARBA" id="ARBA00022827"/>
    </source>
</evidence>
<sequence length="65" mass="7705">MRLVAGHVAVDVGALHHIHREEGRQRLHAEELQKFLWADVIVWQMPGWWMGAPWTVKRYIDEVFT</sequence>
<dbReference type="PANTHER" id="PTHR46305:SF3">
    <property type="entry name" value="NADPH:QUINONE OXIDOREDUCTASE MDAB"/>
    <property type="match status" value="1"/>
</dbReference>
<keyword evidence="3" id="KW-0274">FAD</keyword>
<dbReference type="EMBL" id="JAWJUL010000613">
    <property type="protein sequence ID" value="MDV3444045.1"/>
    <property type="molecule type" value="Genomic_DNA"/>
</dbReference>
<dbReference type="Pfam" id="PF02525">
    <property type="entry name" value="Flavodoxin_2"/>
    <property type="match status" value="1"/>
</dbReference>
<evidence type="ECO:0000256" key="1">
    <source>
        <dbReference type="ARBA" id="ARBA00001974"/>
    </source>
</evidence>
<protein>
    <submittedName>
        <fullName evidence="6">NAD(P)H-dependent oxidoreductase</fullName>
    </submittedName>
</protein>
<gene>
    <name evidence="6" type="ORF">R0G64_32570</name>
</gene>
<keyword evidence="7" id="KW-1185">Reference proteome</keyword>
<evidence type="ECO:0000313" key="7">
    <source>
        <dbReference type="Proteomes" id="UP001273935"/>
    </source>
</evidence>
<feature type="domain" description="Flavodoxin-like fold" evidence="5">
    <location>
        <begin position="21"/>
        <end position="65"/>
    </location>
</feature>
<organism evidence="6 7">
    <name type="scientific">Metapseudomonas otitidis</name>
    <dbReference type="NCBI Taxonomy" id="319939"/>
    <lineage>
        <taxon>Bacteria</taxon>
        <taxon>Pseudomonadati</taxon>
        <taxon>Pseudomonadota</taxon>
        <taxon>Gammaproteobacteria</taxon>
        <taxon>Pseudomonadales</taxon>
        <taxon>Pseudomonadaceae</taxon>
        <taxon>Metapseudomonas</taxon>
    </lineage>
</organism>
<dbReference type="InterPro" id="IPR052397">
    <property type="entry name" value="NADPH-QR_MdaB"/>
</dbReference>